<evidence type="ECO:0000313" key="2">
    <source>
        <dbReference type="Proteomes" id="UP000027318"/>
    </source>
</evidence>
<dbReference type="AlphaFoldDB" id="A0A063Y5Y7"/>
<organism evidence="1 2">
    <name type="scientific">Nitrincola lacisaponensis</name>
    <dbReference type="NCBI Taxonomy" id="267850"/>
    <lineage>
        <taxon>Bacteria</taxon>
        <taxon>Pseudomonadati</taxon>
        <taxon>Pseudomonadota</taxon>
        <taxon>Gammaproteobacteria</taxon>
        <taxon>Oceanospirillales</taxon>
        <taxon>Oceanospirillaceae</taxon>
        <taxon>Nitrincola</taxon>
    </lineage>
</organism>
<keyword evidence="2" id="KW-1185">Reference proteome</keyword>
<evidence type="ECO:0000313" key="1">
    <source>
        <dbReference type="EMBL" id="KDE40540.1"/>
    </source>
</evidence>
<dbReference type="Proteomes" id="UP000027318">
    <property type="component" value="Unassembled WGS sequence"/>
</dbReference>
<name>A0A063Y5Y7_9GAMM</name>
<gene>
    <name evidence="1" type="ORF">ADINL_1132</name>
</gene>
<dbReference type="PATRIC" id="fig|267850.7.peg.1126"/>
<comment type="caution">
    <text evidence="1">The sequence shown here is derived from an EMBL/GenBank/DDBJ whole genome shotgun (WGS) entry which is preliminary data.</text>
</comment>
<dbReference type="STRING" id="267850.ADINL_1132"/>
<sequence length="233" mass="26606">MQRAQVLRVLLIGLLLTGCTGPQPSDRPFRIQNLAKTDIDMVADAHVEETTRLLRELTVKLYHRNPRELRKAPSGTTIEMRLQQLFDKPRQLSHPELYYRYGVDAVPLAFDEAFDGDRVFALMVGISGMLHASYHYRDEFFMLSELDQQRLHDSARNLEIIVWRLSNRKMTNGELFLLSNGISPDGVQNLSFERLFGKLIAHQDMMARIISDKTNRGINKAVISVATATLIPI</sequence>
<dbReference type="PROSITE" id="PS51257">
    <property type="entry name" value="PROKAR_LIPOPROTEIN"/>
    <property type="match status" value="1"/>
</dbReference>
<dbReference type="RefSeq" id="WP_036544749.1">
    <property type="nucleotide sequence ID" value="NZ_JBKBNO010000001.1"/>
</dbReference>
<proteinExistence type="predicted"/>
<reference evidence="1 2" key="1">
    <citation type="journal article" date="2005" name="Int. J. Syst. Evol. Microbiol.">
        <title>Nitrincola lacisaponensis gen. nov., sp. nov., a novel alkaliphilic bacterium isolated from an alkaline, saline lake.</title>
        <authorList>
            <person name="Dimitriu P.A."/>
            <person name="Shukla S.K."/>
            <person name="Conradt J."/>
            <person name="Marquez M.C."/>
            <person name="Ventosa A."/>
            <person name="Maglia A."/>
            <person name="Peyton B.M."/>
            <person name="Pinkart H.C."/>
            <person name="Mormile M.R."/>
        </authorList>
    </citation>
    <scope>NUCLEOTIDE SEQUENCE [LARGE SCALE GENOMIC DNA]</scope>
    <source>
        <strain evidence="1 2">4CA</strain>
    </source>
</reference>
<dbReference type="EMBL" id="JMSZ01000016">
    <property type="protein sequence ID" value="KDE40540.1"/>
    <property type="molecule type" value="Genomic_DNA"/>
</dbReference>
<protein>
    <submittedName>
        <fullName evidence="1">Putative lipoprotein</fullName>
    </submittedName>
</protein>
<keyword evidence="1" id="KW-0449">Lipoprotein</keyword>
<accession>A0A063Y5Y7</accession>